<dbReference type="AlphaFoldDB" id="A0AAN9AYV3"/>
<comment type="caution">
    <text evidence="3">The sequence shown here is derived from an EMBL/GenBank/DDBJ whole genome shotgun (WGS) entry which is preliminary data.</text>
</comment>
<proteinExistence type="predicted"/>
<gene>
    <name evidence="3" type="ORF">V1264_005095</name>
</gene>
<feature type="transmembrane region" description="Helical" evidence="2">
    <location>
        <begin position="12"/>
        <end position="37"/>
    </location>
</feature>
<keyword evidence="2" id="KW-0812">Transmembrane</keyword>
<dbReference type="EMBL" id="JBAMIC010000014">
    <property type="protein sequence ID" value="KAK7095722.1"/>
    <property type="molecule type" value="Genomic_DNA"/>
</dbReference>
<protein>
    <submittedName>
        <fullName evidence="3">Uncharacterized protein</fullName>
    </submittedName>
</protein>
<keyword evidence="4" id="KW-1185">Reference proteome</keyword>
<accession>A0AAN9AYV3</accession>
<reference evidence="3 4" key="1">
    <citation type="submission" date="2024-02" db="EMBL/GenBank/DDBJ databases">
        <title>Chromosome-scale genome assembly of the rough periwinkle Littorina saxatilis.</title>
        <authorList>
            <person name="De Jode A."/>
            <person name="Faria R."/>
            <person name="Formenti G."/>
            <person name="Sims Y."/>
            <person name="Smith T.P."/>
            <person name="Tracey A."/>
            <person name="Wood J.M.D."/>
            <person name="Zagrodzka Z.B."/>
            <person name="Johannesson K."/>
            <person name="Butlin R.K."/>
            <person name="Leder E.H."/>
        </authorList>
    </citation>
    <scope>NUCLEOTIDE SEQUENCE [LARGE SCALE GENOMIC DNA]</scope>
    <source>
        <strain evidence="3">Snail1</strain>
        <tissue evidence="3">Muscle</tissue>
    </source>
</reference>
<evidence type="ECO:0000313" key="3">
    <source>
        <dbReference type="EMBL" id="KAK7095722.1"/>
    </source>
</evidence>
<evidence type="ECO:0000256" key="1">
    <source>
        <dbReference type="SAM" id="MobiDB-lite"/>
    </source>
</evidence>
<keyword evidence="2" id="KW-1133">Transmembrane helix</keyword>
<evidence type="ECO:0000256" key="2">
    <source>
        <dbReference type="SAM" id="Phobius"/>
    </source>
</evidence>
<dbReference type="Proteomes" id="UP001374579">
    <property type="component" value="Unassembled WGS sequence"/>
</dbReference>
<organism evidence="3 4">
    <name type="scientific">Littorina saxatilis</name>
    <dbReference type="NCBI Taxonomy" id="31220"/>
    <lineage>
        <taxon>Eukaryota</taxon>
        <taxon>Metazoa</taxon>
        <taxon>Spiralia</taxon>
        <taxon>Lophotrochozoa</taxon>
        <taxon>Mollusca</taxon>
        <taxon>Gastropoda</taxon>
        <taxon>Caenogastropoda</taxon>
        <taxon>Littorinimorpha</taxon>
        <taxon>Littorinoidea</taxon>
        <taxon>Littorinidae</taxon>
        <taxon>Littorina</taxon>
    </lineage>
</organism>
<keyword evidence="2" id="KW-0472">Membrane</keyword>
<feature type="compositionally biased region" description="Polar residues" evidence="1">
    <location>
        <begin position="89"/>
        <end position="99"/>
    </location>
</feature>
<sequence>MPDESGLTQQQVIVISVAGGSGALLVIVLVVIIYTLVCNPRRRPPPHRYASQISVARSDFWPFSTVQSPPPTLLSPDSTRHVFFKDSEQGQGQHTVLSRSSHKHDGPRRAGSLATLERGSHNLTSLYRHRSRSLKASESGLVTSLYAPFYMELLNHTGTLVNPQRQDLGMKTFNREALQRGRDPFLWRAGRAHAHRVTQ</sequence>
<evidence type="ECO:0000313" key="4">
    <source>
        <dbReference type="Proteomes" id="UP001374579"/>
    </source>
</evidence>
<feature type="region of interest" description="Disordered" evidence="1">
    <location>
        <begin position="87"/>
        <end position="115"/>
    </location>
</feature>
<name>A0AAN9AYV3_9CAEN</name>